<evidence type="ECO:0000313" key="2">
    <source>
        <dbReference type="EMBL" id="OAA33377.1"/>
    </source>
</evidence>
<evidence type="ECO:0000256" key="1">
    <source>
        <dbReference type="SAM" id="MobiDB-lite"/>
    </source>
</evidence>
<reference evidence="2 3" key="1">
    <citation type="journal article" date="2016" name="Genome Biol. Evol.">
        <title>Divergent and convergent evolution of fungal pathogenicity.</title>
        <authorList>
            <person name="Shang Y."/>
            <person name="Xiao G."/>
            <person name="Zheng P."/>
            <person name="Cen K."/>
            <person name="Zhan S."/>
            <person name="Wang C."/>
        </authorList>
    </citation>
    <scope>NUCLEOTIDE SEQUENCE [LARGE SCALE GENOMIC DNA]</scope>
    <source>
        <strain evidence="2 3">RCEF 2490</strain>
    </source>
</reference>
<dbReference type="Proteomes" id="UP000078544">
    <property type="component" value="Unassembled WGS sequence"/>
</dbReference>
<sequence length="149" mass="15755">MAPRVSLPPAALPRAGLAALAGISAGASALVGSASVACRARREGGSFRRSPGAPLTPSLVSESVQPREGAGYARRQKSSRQGSAARIHEESQFHRMTVRVGGFSIASRLRVEALVSEGITTFPLLPLLLLLLLQVCCVRVRWGRNALCR</sequence>
<feature type="region of interest" description="Disordered" evidence="1">
    <location>
        <begin position="44"/>
        <end position="86"/>
    </location>
</feature>
<dbReference type="AlphaFoldDB" id="A0A166V887"/>
<evidence type="ECO:0000313" key="3">
    <source>
        <dbReference type="Proteomes" id="UP000078544"/>
    </source>
</evidence>
<proteinExistence type="predicted"/>
<keyword evidence="3" id="KW-1185">Reference proteome</keyword>
<dbReference type="EMBL" id="AZGY01000001">
    <property type="protein sequence ID" value="OAA33377.1"/>
    <property type="molecule type" value="Genomic_DNA"/>
</dbReference>
<organism evidence="2 3">
    <name type="scientific">Moelleriella libera RCEF 2490</name>
    <dbReference type="NCBI Taxonomy" id="1081109"/>
    <lineage>
        <taxon>Eukaryota</taxon>
        <taxon>Fungi</taxon>
        <taxon>Dikarya</taxon>
        <taxon>Ascomycota</taxon>
        <taxon>Pezizomycotina</taxon>
        <taxon>Sordariomycetes</taxon>
        <taxon>Hypocreomycetidae</taxon>
        <taxon>Hypocreales</taxon>
        <taxon>Clavicipitaceae</taxon>
        <taxon>Moelleriella</taxon>
    </lineage>
</organism>
<comment type="caution">
    <text evidence="2">The sequence shown here is derived from an EMBL/GenBank/DDBJ whole genome shotgun (WGS) entry which is preliminary data.</text>
</comment>
<gene>
    <name evidence="2" type="ORF">AAL_00842</name>
</gene>
<protein>
    <submittedName>
        <fullName evidence="2">Uncharacterized protein</fullName>
    </submittedName>
</protein>
<accession>A0A166V887</accession>
<name>A0A166V887_9HYPO</name>